<dbReference type="PATRIC" id="fig|1001583.3.peg.1644"/>
<dbReference type="HOGENOM" id="CLU_145993_0_0_9"/>
<evidence type="ECO:0000313" key="1">
    <source>
        <dbReference type="EMBL" id="BAN07296.1"/>
    </source>
</evidence>
<protein>
    <submittedName>
        <fullName evidence="1">Uncharacterized protein</fullName>
    </submittedName>
</protein>
<dbReference type="AlphaFoldDB" id="M5B139"/>
<organism evidence="1 2">
    <name type="scientific">Levilactobacillus brevis KB290</name>
    <dbReference type="NCBI Taxonomy" id="1001583"/>
    <lineage>
        <taxon>Bacteria</taxon>
        <taxon>Bacillati</taxon>
        <taxon>Bacillota</taxon>
        <taxon>Bacilli</taxon>
        <taxon>Lactobacillales</taxon>
        <taxon>Lactobacillaceae</taxon>
        <taxon>Levilactobacillus</taxon>
    </lineage>
</organism>
<sequence length="143" mass="16321">MSYDNFRRLTNVKDNLQLGDAEFNQMLLVLKDPVTQANHKEFKFLDGEMQEIAPDIWAMPAYMTADDEFTMFFLTTKLASGETVVTFATGEQADGDFRLSEPMVTGAGVNTLFEHQPDRAKRVLKFLNDISRADEGNWRMVED</sequence>
<accession>M5B139</accession>
<dbReference type="KEGG" id="lbk:LVISKB_1661"/>
<gene>
    <name evidence="1" type="ORF">LVISKB_1661</name>
</gene>
<evidence type="ECO:0000313" key="2">
    <source>
        <dbReference type="Proteomes" id="UP000012042"/>
    </source>
</evidence>
<reference evidence="1 2" key="1">
    <citation type="journal article" date="2013" name="PLoS ONE">
        <title>Genomic Analysis by Deep Sequencing of the Probiotic Lactobacillus brevis KB290 Harboring Nine Plasmids Reveals Genomic Stability.</title>
        <authorList>
            <person name="Fukao M."/>
            <person name="Oshima K."/>
            <person name="Morita H."/>
            <person name="Toh H."/>
            <person name="Suda W."/>
            <person name="Kim S.W."/>
            <person name="Suzuki S."/>
            <person name="Yakabe T."/>
            <person name="Hattori M."/>
            <person name="Yajima N."/>
        </authorList>
    </citation>
    <scope>NUCLEOTIDE SEQUENCE [LARGE SCALE GENOMIC DNA]</scope>
    <source>
        <strain evidence="1 2">KB290</strain>
    </source>
</reference>
<name>M5B139_LEVBR</name>
<dbReference type="Proteomes" id="UP000012042">
    <property type="component" value="Chromosome"/>
</dbReference>
<dbReference type="EMBL" id="AP012167">
    <property type="protein sequence ID" value="BAN07296.1"/>
    <property type="molecule type" value="Genomic_DNA"/>
</dbReference>
<proteinExistence type="predicted"/>